<evidence type="ECO:0000313" key="2">
    <source>
        <dbReference type="Proteomes" id="UP000238322"/>
    </source>
</evidence>
<gene>
    <name evidence="1" type="ORF">C5Y83_15655</name>
</gene>
<dbReference type="AlphaFoldDB" id="A0A2S8FRW5"/>
<evidence type="ECO:0000313" key="1">
    <source>
        <dbReference type="EMBL" id="PQO34918.1"/>
    </source>
</evidence>
<reference evidence="1 2" key="1">
    <citation type="submission" date="2018-02" db="EMBL/GenBank/DDBJ databases">
        <title>Comparative genomes isolates from brazilian mangrove.</title>
        <authorList>
            <person name="Araujo J.E."/>
            <person name="Taketani R.G."/>
            <person name="Silva M.C.P."/>
            <person name="Loureco M.V."/>
            <person name="Andreote F.D."/>
        </authorList>
    </citation>
    <scope>NUCLEOTIDE SEQUENCE [LARGE SCALE GENOMIC DNA]</scope>
    <source>
        <strain evidence="1 2">Hex-1 MGV</strain>
    </source>
</reference>
<dbReference type="SUPFAM" id="SSF48371">
    <property type="entry name" value="ARM repeat"/>
    <property type="match status" value="1"/>
</dbReference>
<protein>
    <recommendedName>
        <fullName evidence="3">HEAT repeat domain-containing protein</fullName>
    </recommendedName>
</protein>
<dbReference type="OrthoDB" id="231319at2"/>
<sequence length="559" mass="62333">MVRILRTWLAMNAGLDLKRIGNLRVPSGIEKTFQLFARTDNYAAVPVLVDALDSPYSDIRESALSSLLHQRHAVAQRAIVQRWRQFTPVQKSWIELSGISLEIALRELIQSNDQADFKLGLEILGQVYEYELIPSLVMIVRDTNHVHHESAGSTLINLAANLRKELRNTDERMGAAEAVRGRAIESLGDCIRHYEQHESLAILESFLVLVTRENQLLREAWNNTKHPAHSSIIRFLRHSTRPEIIDLVLGTLTDLHPALPVLNIVGLRHDPAFMSELTTRLQGTLSDDTRRNLAKLSKVAWAEEHCKVLDKLNGLQQAAAVHMAMATSIGSERLYNLLVLMANSGHSSGRLAALEELASYVDAQTNEMILEAVSDPNSAVRAEALRQLRPRGIPGAIKLLLQHLDSPQLIVQDTVRRALAEFNFPRYLAAFDKMNPEARMNTGRMVRGIDGNTQRLLAAELTSEASSRRLRALKMIEVMDNHLDMEADLIKALKHDDYFLRAEAAKLLAKCHSSAVVAALKEAMLDRNVRVRENAEASLRKIAGTKSVVSSIDPSAAAH</sequence>
<dbReference type="InterPro" id="IPR011989">
    <property type="entry name" value="ARM-like"/>
</dbReference>
<dbReference type="InterPro" id="IPR016024">
    <property type="entry name" value="ARM-type_fold"/>
</dbReference>
<organism evidence="1 2">
    <name type="scientific">Blastopirellula marina</name>
    <dbReference type="NCBI Taxonomy" id="124"/>
    <lineage>
        <taxon>Bacteria</taxon>
        <taxon>Pseudomonadati</taxon>
        <taxon>Planctomycetota</taxon>
        <taxon>Planctomycetia</taxon>
        <taxon>Pirellulales</taxon>
        <taxon>Pirellulaceae</taxon>
        <taxon>Blastopirellula</taxon>
    </lineage>
</organism>
<dbReference type="EMBL" id="PUHY01000010">
    <property type="protein sequence ID" value="PQO34918.1"/>
    <property type="molecule type" value="Genomic_DNA"/>
</dbReference>
<dbReference type="Gene3D" id="1.25.10.10">
    <property type="entry name" value="Leucine-rich Repeat Variant"/>
    <property type="match status" value="3"/>
</dbReference>
<accession>A0A2S8FRW5</accession>
<dbReference type="Proteomes" id="UP000238322">
    <property type="component" value="Unassembled WGS sequence"/>
</dbReference>
<comment type="caution">
    <text evidence="1">The sequence shown here is derived from an EMBL/GenBank/DDBJ whole genome shotgun (WGS) entry which is preliminary data.</text>
</comment>
<name>A0A2S8FRW5_9BACT</name>
<dbReference type="Pfam" id="PF13646">
    <property type="entry name" value="HEAT_2"/>
    <property type="match status" value="1"/>
</dbReference>
<dbReference type="RefSeq" id="WP_105330648.1">
    <property type="nucleotide sequence ID" value="NZ_PUHY01000010.1"/>
</dbReference>
<proteinExistence type="predicted"/>
<evidence type="ECO:0008006" key="3">
    <source>
        <dbReference type="Google" id="ProtNLM"/>
    </source>
</evidence>